<comment type="caution">
    <text evidence="3">The sequence shown here is derived from an EMBL/GenBank/DDBJ whole genome shotgun (WGS) entry which is preliminary data.</text>
</comment>
<dbReference type="InterPro" id="IPR050300">
    <property type="entry name" value="GDXG_lipolytic_enzyme"/>
</dbReference>
<reference evidence="3" key="2">
    <citation type="submission" date="2023-02" db="EMBL/GenBank/DDBJ databases">
        <authorList>
            <consortium name="DOE Joint Genome Institute"/>
            <person name="Mondo S.J."/>
            <person name="Chang Y."/>
            <person name="Wang Y."/>
            <person name="Ahrendt S."/>
            <person name="Andreopoulos W."/>
            <person name="Barry K."/>
            <person name="Beard J."/>
            <person name="Benny G.L."/>
            <person name="Blankenship S."/>
            <person name="Bonito G."/>
            <person name="Cuomo C."/>
            <person name="Desiro A."/>
            <person name="Gervers K.A."/>
            <person name="Hundley H."/>
            <person name="Kuo A."/>
            <person name="LaButti K."/>
            <person name="Lang B.F."/>
            <person name="Lipzen A."/>
            <person name="O'Donnell K."/>
            <person name="Pangilinan J."/>
            <person name="Reynolds N."/>
            <person name="Sandor L."/>
            <person name="Smith M.W."/>
            <person name="Tsang A."/>
            <person name="Grigoriev I.V."/>
            <person name="Stajich J.E."/>
            <person name="Spatafora J.W."/>
        </authorList>
    </citation>
    <scope>NUCLEOTIDE SEQUENCE</scope>
    <source>
        <strain evidence="3">RSA 2281</strain>
    </source>
</reference>
<sequence>MLAPDSFLQGLPGHRPIIIGLFCAFVLSKAGRKMAAHAILGNIRKLLLRLPLRVRCGIVSRIFTLPIPQGRQIMKETTKPYGYQWDSIVKANKFGHWIVPNVQANGGLEWAEKTANDADLILFYIHGGGFTIGDSLMYATSYLYMIEQFAKKHNIKARVLAVEYGLVPDVRWPQPRLDVEEAYSYLVRDLNVNPAKIIFGGDSAGGNLTATTLLSLRDQLRSGSVVSLSSMARLPLPMPRAGILISPWTNLESSSPTYVTNYATDCLPFHANVRSTHYMGPAYDQLSKEEQDAWIRNPDVSPLFGNYEGVCPLLVTLGDLEVFQHEIEALIQKLQRDGVHVDVISRPDAPHVWIIEPFLAPSIKAWAEGMNKMVSWCAERLA</sequence>
<dbReference type="InterPro" id="IPR013094">
    <property type="entry name" value="AB_hydrolase_3"/>
</dbReference>
<dbReference type="EMBL" id="JAIXMP010000005">
    <property type="protein sequence ID" value="KAI9272822.1"/>
    <property type="molecule type" value="Genomic_DNA"/>
</dbReference>
<dbReference type="PANTHER" id="PTHR48081:SF8">
    <property type="entry name" value="ALPHA_BETA HYDROLASE FOLD-3 DOMAIN-CONTAINING PROTEIN-RELATED"/>
    <property type="match status" value="1"/>
</dbReference>
<dbReference type="GO" id="GO:0016787">
    <property type="term" value="F:hydrolase activity"/>
    <property type="evidence" value="ECO:0007669"/>
    <property type="project" value="UniProtKB-KW"/>
</dbReference>
<dbReference type="Pfam" id="PF07859">
    <property type="entry name" value="Abhydrolase_3"/>
    <property type="match status" value="1"/>
</dbReference>
<keyword evidence="1 3" id="KW-0378">Hydrolase</keyword>
<proteinExistence type="predicted"/>
<keyword evidence="4" id="KW-1185">Reference proteome</keyword>
<dbReference type="Proteomes" id="UP001209540">
    <property type="component" value="Unassembled WGS sequence"/>
</dbReference>
<dbReference type="SUPFAM" id="SSF53474">
    <property type="entry name" value="alpha/beta-Hydrolases"/>
    <property type="match status" value="1"/>
</dbReference>
<evidence type="ECO:0000259" key="2">
    <source>
        <dbReference type="Pfam" id="PF07859"/>
    </source>
</evidence>
<dbReference type="PANTHER" id="PTHR48081">
    <property type="entry name" value="AB HYDROLASE SUPERFAMILY PROTEIN C4A8.06C"/>
    <property type="match status" value="1"/>
</dbReference>
<dbReference type="AlphaFoldDB" id="A0AAD5PI07"/>
<gene>
    <name evidence="3" type="ORF">BDA99DRAFT_499306</name>
</gene>
<protein>
    <submittedName>
        <fullName evidence="3">Alpha/Beta hydrolase protein</fullName>
    </submittedName>
</protein>
<evidence type="ECO:0000313" key="4">
    <source>
        <dbReference type="Proteomes" id="UP001209540"/>
    </source>
</evidence>
<evidence type="ECO:0000313" key="3">
    <source>
        <dbReference type="EMBL" id="KAI9272822.1"/>
    </source>
</evidence>
<feature type="domain" description="Alpha/beta hydrolase fold-3" evidence="2">
    <location>
        <begin position="122"/>
        <end position="354"/>
    </location>
</feature>
<dbReference type="Gene3D" id="3.40.50.1820">
    <property type="entry name" value="alpha/beta hydrolase"/>
    <property type="match status" value="1"/>
</dbReference>
<name>A0AAD5PI07_9FUNG</name>
<organism evidence="3 4">
    <name type="scientific">Phascolomyces articulosus</name>
    <dbReference type="NCBI Taxonomy" id="60185"/>
    <lineage>
        <taxon>Eukaryota</taxon>
        <taxon>Fungi</taxon>
        <taxon>Fungi incertae sedis</taxon>
        <taxon>Mucoromycota</taxon>
        <taxon>Mucoromycotina</taxon>
        <taxon>Mucoromycetes</taxon>
        <taxon>Mucorales</taxon>
        <taxon>Lichtheimiaceae</taxon>
        <taxon>Phascolomyces</taxon>
    </lineage>
</organism>
<accession>A0AAD5PI07</accession>
<dbReference type="InterPro" id="IPR029058">
    <property type="entry name" value="AB_hydrolase_fold"/>
</dbReference>
<reference evidence="3" key="1">
    <citation type="journal article" date="2022" name="IScience">
        <title>Evolution of zygomycete secretomes and the origins of terrestrial fungal ecologies.</title>
        <authorList>
            <person name="Chang Y."/>
            <person name="Wang Y."/>
            <person name="Mondo S."/>
            <person name="Ahrendt S."/>
            <person name="Andreopoulos W."/>
            <person name="Barry K."/>
            <person name="Beard J."/>
            <person name="Benny G.L."/>
            <person name="Blankenship S."/>
            <person name="Bonito G."/>
            <person name="Cuomo C."/>
            <person name="Desiro A."/>
            <person name="Gervers K.A."/>
            <person name="Hundley H."/>
            <person name="Kuo A."/>
            <person name="LaButti K."/>
            <person name="Lang B.F."/>
            <person name="Lipzen A."/>
            <person name="O'Donnell K."/>
            <person name="Pangilinan J."/>
            <person name="Reynolds N."/>
            <person name="Sandor L."/>
            <person name="Smith M.E."/>
            <person name="Tsang A."/>
            <person name="Grigoriev I.V."/>
            <person name="Stajich J.E."/>
            <person name="Spatafora J.W."/>
        </authorList>
    </citation>
    <scope>NUCLEOTIDE SEQUENCE</scope>
    <source>
        <strain evidence="3">RSA 2281</strain>
    </source>
</reference>
<evidence type="ECO:0000256" key="1">
    <source>
        <dbReference type="ARBA" id="ARBA00022801"/>
    </source>
</evidence>